<dbReference type="InParanoid" id="A0A2K1JCP6"/>
<evidence type="ECO:0000313" key="1">
    <source>
        <dbReference type="EMBL" id="PNR39304.1"/>
    </source>
</evidence>
<proteinExistence type="predicted"/>
<dbReference type="EnsemblPlants" id="Pp3c15_10660V3.1">
    <property type="protein sequence ID" value="PAC:32926536.CDS.1"/>
    <property type="gene ID" value="Pp3c15_10660"/>
</dbReference>
<evidence type="ECO:0000313" key="3">
    <source>
        <dbReference type="Proteomes" id="UP000006727"/>
    </source>
</evidence>
<accession>A0A2K1JCP6</accession>
<keyword evidence="3" id="KW-1185">Reference proteome</keyword>
<name>A0A2K1JCP6_PHYPA</name>
<dbReference type="Proteomes" id="UP000006727">
    <property type="component" value="Chromosome 15"/>
</dbReference>
<protein>
    <submittedName>
        <fullName evidence="1 2">Uncharacterized protein</fullName>
    </submittedName>
</protein>
<dbReference type="EMBL" id="ABEU02000015">
    <property type="protein sequence ID" value="PNR39304.1"/>
    <property type="molecule type" value="Genomic_DNA"/>
</dbReference>
<evidence type="ECO:0000313" key="2">
    <source>
        <dbReference type="EnsemblPlants" id="PAC:32926536.CDS.1"/>
    </source>
</evidence>
<reference evidence="2" key="3">
    <citation type="submission" date="2020-12" db="UniProtKB">
        <authorList>
            <consortium name="EnsemblPlants"/>
        </authorList>
    </citation>
    <scope>IDENTIFICATION</scope>
</reference>
<dbReference type="Gramene" id="Pp3c15_10660V3.1">
    <property type="protein sequence ID" value="PAC:32926536.CDS.1"/>
    <property type="gene ID" value="Pp3c15_10660"/>
</dbReference>
<reference evidence="1 3" key="1">
    <citation type="journal article" date="2008" name="Science">
        <title>The Physcomitrella genome reveals evolutionary insights into the conquest of land by plants.</title>
        <authorList>
            <person name="Rensing S."/>
            <person name="Lang D."/>
            <person name="Zimmer A."/>
            <person name="Terry A."/>
            <person name="Salamov A."/>
            <person name="Shapiro H."/>
            <person name="Nishiyama T."/>
            <person name="Perroud P.-F."/>
            <person name="Lindquist E."/>
            <person name="Kamisugi Y."/>
            <person name="Tanahashi T."/>
            <person name="Sakakibara K."/>
            <person name="Fujita T."/>
            <person name="Oishi K."/>
            <person name="Shin-I T."/>
            <person name="Kuroki Y."/>
            <person name="Toyoda A."/>
            <person name="Suzuki Y."/>
            <person name="Hashimoto A."/>
            <person name="Yamaguchi K."/>
            <person name="Sugano A."/>
            <person name="Kohara Y."/>
            <person name="Fujiyama A."/>
            <person name="Anterola A."/>
            <person name="Aoki S."/>
            <person name="Ashton N."/>
            <person name="Barbazuk W.B."/>
            <person name="Barker E."/>
            <person name="Bennetzen J."/>
            <person name="Bezanilla M."/>
            <person name="Blankenship R."/>
            <person name="Cho S.H."/>
            <person name="Dutcher S."/>
            <person name="Estelle M."/>
            <person name="Fawcett J.A."/>
            <person name="Gundlach H."/>
            <person name="Hanada K."/>
            <person name="Heyl A."/>
            <person name="Hicks K.A."/>
            <person name="Hugh J."/>
            <person name="Lohr M."/>
            <person name="Mayer K."/>
            <person name="Melkozernov A."/>
            <person name="Murata T."/>
            <person name="Nelson D."/>
            <person name="Pils B."/>
            <person name="Prigge M."/>
            <person name="Reiss B."/>
            <person name="Renner T."/>
            <person name="Rombauts S."/>
            <person name="Rushton P."/>
            <person name="Sanderfoot A."/>
            <person name="Schween G."/>
            <person name="Shiu S.-H."/>
            <person name="Stueber K."/>
            <person name="Theodoulou F.L."/>
            <person name="Tu H."/>
            <person name="Van de Peer Y."/>
            <person name="Verrier P.J."/>
            <person name="Waters E."/>
            <person name="Wood A."/>
            <person name="Yang L."/>
            <person name="Cove D."/>
            <person name="Cuming A."/>
            <person name="Hasebe M."/>
            <person name="Lucas S."/>
            <person name="Mishler D.B."/>
            <person name="Reski R."/>
            <person name="Grigoriev I."/>
            <person name="Quatrano R.S."/>
            <person name="Boore J.L."/>
        </authorList>
    </citation>
    <scope>NUCLEOTIDE SEQUENCE [LARGE SCALE GENOMIC DNA]</scope>
    <source>
        <strain evidence="2 3">cv. Gransden 2004</strain>
    </source>
</reference>
<dbReference type="AlphaFoldDB" id="A0A2K1JCP6"/>
<reference evidence="1 3" key="2">
    <citation type="journal article" date="2018" name="Plant J.">
        <title>The Physcomitrella patens chromosome-scale assembly reveals moss genome structure and evolution.</title>
        <authorList>
            <person name="Lang D."/>
            <person name="Ullrich K.K."/>
            <person name="Murat F."/>
            <person name="Fuchs J."/>
            <person name="Jenkins J."/>
            <person name="Haas F.B."/>
            <person name="Piednoel M."/>
            <person name="Gundlach H."/>
            <person name="Van Bel M."/>
            <person name="Meyberg R."/>
            <person name="Vives C."/>
            <person name="Morata J."/>
            <person name="Symeonidi A."/>
            <person name="Hiss M."/>
            <person name="Muchero W."/>
            <person name="Kamisugi Y."/>
            <person name="Saleh O."/>
            <person name="Blanc G."/>
            <person name="Decker E.L."/>
            <person name="van Gessel N."/>
            <person name="Grimwood J."/>
            <person name="Hayes R.D."/>
            <person name="Graham S.W."/>
            <person name="Gunter L.E."/>
            <person name="McDaniel S.F."/>
            <person name="Hoernstein S.N.W."/>
            <person name="Larsson A."/>
            <person name="Li F.W."/>
            <person name="Perroud P.F."/>
            <person name="Phillips J."/>
            <person name="Ranjan P."/>
            <person name="Rokshar D.S."/>
            <person name="Rothfels C.J."/>
            <person name="Schneider L."/>
            <person name="Shu S."/>
            <person name="Stevenson D.W."/>
            <person name="Thummler F."/>
            <person name="Tillich M."/>
            <person name="Villarreal Aguilar J.C."/>
            <person name="Widiez T."/>
            <person name="Wong G.K."/>
            <person name="Wymore A."/>
            <person name="Zhang Y."/>
            <person name="Zimmer A.D."/>
            <person name="Quatrano R.S."/>
            <person name="Mayer K.F.X."/>
            <person name="Goodstein D."/>
            <person name="Casacuberta J.M."/>
            <person name="Vandepoele K."/>
            <person name="Reski R."/>
            <person name="Cuming A.C."/>
            <person name="Tuskan G.A."/>
            <person name="Maumus F."/>
            <person name="Salse J."/>
            <person name="Schmutz J."/>
            <person name="Rensing S.A."/>
        </authorList>
    </citation>
    <scope>NUCLEOTIDE SEQUENCE [LARGE SCALE GENOMIC DNA]</scope>
    <source>
        <strain evidence="2 3">cv. Gransden 2004</strain>
    </source>
</reference>
<sequence length="56" mass="6482">MGSHAQLSHFLVRNKALFRWWGLCSEHGPKTIDDIQQQTTHLVSRTSPQLQWAKPN</sequence>
<organism evidence="1">
    <name type="scientific">Physcomitrium patens</name>
    <name type="common">Spreading-leaved earth moss</name>
    <name type="synonym">Physcomitrella patens</name>
    <dbReference type="NCBI Taxonomy" id="3218"/>
    <lineage>
        <taxon>Eukaryota</taxon>
        <taxon>Viridiplantae</taxon>
        <taxon>Streptophyta</taxon>
        <taxon>Embryophyta</taxon>
        <taxon>Bryophyta</taxon>
        <taxon>Bryophytina</taxon>
        <taxon>Bryopsida</taxon>
        <taxon>Funariidae</taxon>
        <taxon>Funariales</taxon>
        <taxon>Funariaceae</taxon>
        <taxon>Physcomitrium</taxon>
    </lineage>
</organism>
<gene>
    <name evidence="1" type="ORF">PHYPA_019582</name>
</gene>